<evidence type="ECO:0008006" key="4">
    <source>
        <dbReference type="Google" id="ProtNLM"/>
    </source>
</evidence>
<feature type="signal peptide" evidence="1">
    <location>
        <begin position="1"/>
        <end position="31"/>
    </location>
</feature>
<dbReference type="EMBL" id="JBDOJC010000001">
    <property type="protein sequence ID" value="MEO2217695.1"/>
    <property type="molecule type" value="Genomic_DNA"/>
</dbReference>
<keyword evidence="1" id="KW-0732">Signal</keyword>
<keyword evidence="3" id="KW-1185">Reference proteome</keyword>
<reference evidence="2 3" key="1">
    <citation type="submission" date="2024-05" db="EMBL/GenBank/DDBJ databases">
        <authorList>
            <person name="De Oliveira J.P."/>
            <person name="Noriler S.A."/>
            <person name="De Oliveira A.G."/>
            <person name="Sipoli D.S."/>
        </authorList>
    </citation>
    <scope>NUCLEOTIDE SEQUENCE [LARGE SCALE GENOMIC DNA]</scope>
    <source>
        <strain evidence="2 3">LABIM189</strain>
    </source>
</reference>
<dbReference type="Proteomes" id="UP001455709">
    <property type="component" value="Unassembled WGS sequence"/>
</dbReference>
<evidence type="ECO:0000256" key="1">
    <source>
        <dbReference type="SAM" id="SignalP"/>
    </source>
</evidence>
<organism evidence="2 3">
    <name type="scientific">Chromobacterium vaccinii</name>
    <dbReference type="NCBI Taxonomy" id="1108595"/>
    <lineage>
        <taxon>Bacteria</taxon>
        <taxon>Pseudomonadati</taxon>
        <taxon>Pseudomonadota</taxon>
        <taxon>Betaproteobacteria</taxon>
        <taxon>Neisseriales</taxon>
        <taxon>Chromobacteriaceae</taxon>
        <taxon>Chromobacterium</taxon>
    </lineage>
</organism>
<name>A0ABV0FC87_9NEIS</name>
<accession>A0ABV0FC87</accession>
<sequence>MFSHPLNVLCRSKGTIALSLALCGLPTLSVAEVAFAPSMASDKALLDAADKYRGVVSQALANTAKSFGEGNPNLALNTDEGSLSLSQSALDLKRESDNAALSLGFGFGPTPGVTAAGSFLLQPNVALGGRLHAESKLTDVVLNALGDLGDSGLRLQGAVNYMAGKQGFDFYRSRETARLSQLGYYGSVNWFKLGESDLGWHSVGFALWGAQAKNHSRFDMLSYVDETSDAWVSTQDHRLISAGSLIGSAVEVQYAPRENVVLKGAFGMEQLRFPFSDGSQETTRKPYLDLKLTIAADEKNQFAFSAKTGAAEKRVEVEWKRPTFALTAFNANGVEKTSGRWGVGVNVDVLAMLGRKTTRSQVSLASSLRPRPQLNSRELLQTAMARPEQLPSTFLAKVDPTGLKQTVVEKSSLPPGSEMDAQGNLRIPVGEGQGQVFDSQRNQASFTDSVYKMEGNVLVIKIASLPHPQGLDQYAVHVRDGSQAVWLVTFDTTKQ</sequence>
<proteinExistence type="predicted"/>
<gene>
    <name evidence="2" type="ORF">ABGV49_11570</name>
</gene>
<dbReference type="RefSeq" id="WP_347370792.1">
    <property type="nucleotide sequence ID" value="NZ_JBDOJC010000001.1"/>
</dbReference>
<evidence type="ECO:0000313" key="3">
    <source>
        <dbReference type="Proteomes" id="UP001455709"/>
    </source>
</evidence>
<evidence type="ECO:0000313" key="2">
    <source>
        <dbReference type="EMBL" id="MEO2217695.1"/>
    </source>
</evidence>
<comment type="caution">
    <text evidence="2">The sequence shown here is derived from an EMBL/GenBank/DDBJ whole genome shotgun (WGS) entry which is preliminary data.</text>
</comment>
<protein>
    <recommendedName>
        <fullName evidence="4">Inverse autotransporter beta-domain domain-containing protein</fullName>
    </recommendedName>
</protein>
<feature type="chain" id="PRO_5045216469" description="Inverse autotransporter beta-domain domain-containing protein" evidence="1">
    <location>
        <begin position="32"/>
        <end position="495"/>
    </location>
</feature>